<feature type="region of interest" description="Disordered" evidence="1">
    <location>
        <begin position="36"/>
        <end position="107"/>
    </location>
</feature>
<evidence type="ECO:0000256" key="1">
    <source>
        <dbReference type="SAM" id="MobiDB-lite"/>
    </source>
</evidence>
<organism evidence="2 3">
    <name type="scientific">Desmophyllum pertusum</name>
    <dbReference type="NCBI Taxonomy" id="174260"/>
    <lineage>
        <taxon>Eukaryota</taxon>
        <taxon>Metazoa</taxon>
        <taxon>Cnidaria</taxon>
        <taxon>Anthozoa</taxon>
        <taxon>Hexacorallia</taxon>
        <taxon>Scleractinia</taxon>
        <taxon>Caryophylliina</taxon>
        <taxon>Caryophylliidae</taxon>
        <taxon>Desmophyllum</taxon>
    </lineage>
</organism>
<feature type="compositionally biased region" description="Basic and acidic residues" evidence="1">
    <location>
        <begin position="45"/>
        <end position="80"/>
    </location>
</feature>
<dbReference type="OrthoDB" id="5970431at2759"/>
<comment type="caution">
    <text evidence="2">The sequence shown here is derived from an EMBL/GenBank/DDBJ whole genome shotgun (WGS) entry which is preliminary data.</text>
</comment>
<evidence type="ECO:0000313" key="2">
    <source>
        <dbReference type="EMBL" id="KAJ7387859.1"/>
    </source>
</evidence>
<dbReference type="EMBL" id="MU825873">
    <property type="protein sequence ID" value="KAJ7387859.1"/>
    <property type="molecule type" value="Genomic_DNA"/>
</dbReference>
<name>A0A9W9ZVA5_9CNID</name>
<gene>
    <name evidence="2" type="ORF">OS493_001207</name>
</gene>
<dbReference type="AlphaFoldDB" id="A0A9W9ZVA5"/>
<dbReference type="Proteomes" id="UP001163046">
    <property type="component" value="Unassembled WGS sequence"/>
</dbReference>
<protein>
    <submittedName>
        <fullName evidence="2">Uncharacterized protein</fullName>
    </submittedName>
</protein>
<reference evidence="2" key="1">
    <citation type="submission" date="2023-01" db="EMBL/GenBank/DDBJ databases">
        <title>Genome assembly of the deep-sea coral Lophelia pertusa.</title>
        <authorList>
            <person name="Herrera S."/>
            <person name="Cordes E."/>
        </authorList>
    </citation>
    <scope>NUCLEOTIDE SEQUENCE</scope>
    <source>
        <strain evidence="2">USNM1676648</strain>
        <tissue evidence="2">Polyp</tissue>
    </source>
</reference>
<keyword evidence="3" id="KW-1185">Reference proteome</keyword>
<sequence>MFPRIRTRRQGYFYEDEYKGANPGDLFAVTSCSDCFGSSSAKPLPSEKEIRDQVRRDAKKKELEQKAKEREERQKRREAAKASLLRRRNEEKPIPLSSAEASWDNRE</sequence>
<accession>A0A9W9ZVA5</accession>
<proteinExistence type="predicted"/>
<evidence type="ECO:0000313" key="3">
    <source>
        <dbReference type="Proteomes" id="UP001163046"/>
    </source>
</evidence>